<keyword evidence="2" id="KW-1185">Reference proteome</keyword>
<sequence length="213" mass="25126">MIDNFDIIKPLFYFNEVNNMFFHLQILRRGKDHPELPAANKLIQSWLVRSREQLDNLKDEVVFLCEHYKARAYINVAGKDFEKLNTLILKKLADNVHTGNVINPWHIYNSACGELTSRRKSWIIDIDTRDLDTKYEVLEELDGIWLETHPESKEYLDECCRDIVYLFAEIPTMNGCHLITKPFNLQKFKEKFPEIDVHKNNPTVLYVPKSITQ</sequence>
<proteinExistence type="predicted"/>
<organism evidence="1 2">
    <name type="scientific">Palleniella muris</name>
    <dbReference type="NCBI Taxonomy" id="3038145"/>
    <lineage>
        <taxon>Bacteria</taxon>
        <taxon>Pseudomonadati</taxon>
        <taxon>Bacteroidota</taxon>
        <taxon>Bacteroidia</taxon>
        <taxon>Bacteroidales</taxon>
        <taxon>Prevotellaceae</taxon>
        <taxon>Palleniella</taxon>
    </lineage>
</organism>
<dbReference type="Proteomes" id="UP000308886">
    <property type="component" value="Unassembled WGS sequence"/>
</dbReference>
<reference evidence="1" key="1">
    <citation type="submission" date="2019-04" db="EMBL/GenBank/DDBJ databases">
        <title>Microbes associate with the intestines of laboratory mice.</title>
        <authorList>
            <person name="Navarre W."/>
            <person name="Wong E."/>
            <person name="Huang K."/>
            <person name="Tropini C."/>
            <person name="Ng K."/>
            <person name="Yu B."/>
        </authorList>
    </citation>
    <scope>NUCLEOTIDE SEQUENCE</scope>
    <source>
        <strain evidence="1">NM73_A23</strain>
    </source>
</reference>
<comment type="caution">
    <text evidence="1">The sequence shown here is derived from an EMBL/GenBank/DDBJ whole genome shotgun (WGS) entry which is preliminary data.</text>
</comment>
<protein>
    <submittedName>
        <fullName evidence="1">Uncharacterized protein</fullName>
    </submittedName>
</protein>
<gene>
    <name evidence="1" type="ORF">E5358_05725</name>
</gene>
<dbReference type="EMBL" id="SRZC01000007">
    <property type="protein sequence ID" value="TGX82834.1"/>
    <property type="molecule type" value="Genomic_DNA"/>
</dbReference>
<evidence type="ECO:0000313" key="1">
    <source>
        <dbReference type="EMBL" id="TGX82834.1"/>
    </source>
</evidence>
<name>A0AC61QR79_9BACT</name>
<accession>A0AC61QR79</accession>
<evidence type="ECO:0000313" key="2">
    <source>
        <dbReference type="Proteomes" id="UP000308886"/>
    </source>
</evidence>